<dbReference type="RefSeq" id="XP_035677853.1">
    <property type="nucleotide sequence ID" value="XM_035821960.1"/>
</dbReference>
<dbReference type="Pfam" id="PF12400">
    <property type="entry name" value="STIMATE"/>
    <property type="match status" value="1"/>
</dbReference>
<accession>A0A9J7L900</accession>
<feature type="transmembrane region" description="Helical" evidence="2">
    <location>
        <begin position="175"/>
        <end position="196"/>
    </location>
</feature>
<reference evidence="3" key="1">
    <citation type="journal article" date="2020" name="Nat. Ecol. Evol.">
        <title>Deeply conserved synteny resolves early events in vertebrate evolution.</title>
        <authorList>
            <person name="Simakov O."/>
            <person name="Marletaz F."/>
            <person name="Yue J.X."/>
            <person name="O'Connell B."/>
            <person name="Jenkins J."/>
            <person name="Brandt A."/>
            <person name="Calef R."/>
            <person name="Tung C.H."/>
            <person name="Huang T.K."/>
            <person name="Schmutz J."/>
            <person name="Satoh N."/>
            <person name="Yu J.K."/>
            <person name="Putnam N.H."/>
            <person name="Green R.E."/>
            <person name="Rokhsar D.S."/>
        </authorList>
    </citation>
    <scope>NUCLEOTIDE SEQUENCE [LARGE SCALE GENOMIC DNA]</scope>
    <source>
        <strain evidence="3">S238N-H82</strain>
    </source>
</reference>
<dbReference type="InterPro" id="IPR022127">
    <property type="entry name" value="STIMATE/YPL162C"/>
</dbReference>
<reference evidence="4" key="2">
    <citation type="submission" date="2025-08" db="UniProtKB">
        <authorList>
            <consortium name="RefSeq"/>
        </authorList>
    </citation>
    <scope>IDENTIFICATION</scope>
    <source>
        <strain evidence="4">S238N-H82</strain>
        <tissue evidence="4">Testes</tissue>
    </source>
</reference>
<feature type="region of interest" description="Disordered" evidence="1">
    <location>
        <begin position="262"/>
        <end position="301"/>
    </location>
</feature>
<dbReference type="GO" id="GO:0016020">
    <property type="term" value="C:membrane"/>
    <property type="evidence" value="ECO:0000318"/>
    <property type="project" value="GO_Central"/>
</dbReference>
<proteinExistence type="predicted"/>
<dbReference type="GeneID" id="118416740"/>
<feature type="transmembrane region" description="Helical" evidence="2">
    <location>
        <begin position="216"/>
        <end position="234"/>
    </location>
</feature>
<evidence type="ECO:0000313" key="4">
    <source>
        <dbReference type="RefSeq" id="XP_035677853.1"/>
    </source>
</evidence>
<dbReference type="PANTHER" id="PTHR31735">
    <property type="entry name" value="VACUOLAR MEMBRANE PROTEIN YPL162C"/>
    <property type="match status" value="1"/>
</dbReference>
<protein>
    <submittedName>
        <fullName evidence="4">Store-operated calcium entry regulator STIMATE-like</fullName>
    </submittedName>
</protein>
<dbReference type="OrthoDB" id="431202at2759"/>
<organism evidence="3 4">
    <name type="scientific">Branchiostoma floridae</name>
    <name type="common">Florida lancelet</name>
    <name type="synonym">Amphioxus</name>
    <dbReference type="NCBI Taxonomy" id="7739"/>
    <lineage>
        <taxon>Eukaryota</taxon>
        <taxon>Metazoa</taxon>
        <taxon>Chordata</taxon>
        <taxon>Cephalochordata</taxon>
        <taxon>Leptocardii</taxon>
        <taxon>Amphioxiformes</taxon>
        <taxon>Branchiostomatidae</taxon>
        <taxon>Branchiostoma</taxon>
    </lineage>
</organism>
<keyword evidence="3" id="KW-1185">Reference proteome</keyword>
<evidence type="ECO:0000256" key="1">
    <source>
        <dbReference type="SAM" id="MobiDB-lite"/>
    </source>
</evidence>
<gene>
    <name evidence="4" type="primary">LOC118416740</name>
</gene>
<evidence type="ECO:0000313" key="3">
    <source>
        <dbReference type="Proteomes" id="UP000001554"/>
    </source>
</evidence>
<name>A0A9J7L900_BRAFL</name>
<evidence type="ECO:0000256" key="2">
    <source>
        <dbReference type="SAM" id="Phobius"/>
    </source>
</evidence>
<feature type="transmembrane region" description="Helical" evidence="2">
    <location>
        <begin position="121"/>
        <end position="141"/>
    </location>
</feature>
<feature type="region of interest" description="Disordered" evidence="1">
    <location>
        <begin position="1"/>
        <end position="23"/>
    </location>
</feature>
<keyword evidence="2" id="KW-0812">Transmembrane</keyword>
<dbReference type="Proteomes" id="UP000001554">
    <property type="component" value="Chromosome 5"/>
</dbReference>
<dbReference type="AlphaFoldDB" id="A0A9J7L900"/>
<sequence length="314" mass="35764">MLLGSVSPSEAATAPEEPPSWRANLTTGDGATLDLFPSDDGGLHHCSHGALMGRFGVLIQGILGIVAFSTLMLKRYREPKGERRPWRIWFYDTSKQAIGAAFIHFANVFLADMFQGDPCTWYIINFLLDSTVGLLLIYLGLKFTQCVVRWRHWDTLTFGEYGEPPQCNAWFGQCALYLLVMVFEKCAVALFVQLPFWDDVRKFILSPIHDPKVELAIVMLIIPFIINALMFWVVDNFLMRKHRKLNGSVHVKQGRSKVKYYRKKNSGEKKEDSESEVLLSPSDESDRFEEETRTIPGDVTQRQLLVPTRESAIL</sequence>
<dbReference type="KEGG" id="bfo:118416740"/>
<feature type="transmembrane region" description="Helical" evidence="2">
    <location>
        <begin position="57"/>
        <end position="76"/>
    </location>
</feature>
<keyword evidence="2" id="KW-0472">Membrane</keyword>
<feature type="transmembrane region" description="Helical" evidence="2">
    <location>
        <begin position="97"/>
        <end position="115"/>
    </location>
</feature>
<dbReference type="OMA" id="PWISKAG"/>
<keyword evidence="2" id="KW-1133">Transmembrane helix</keyword>
<dbReference type="PANTHER" id="PTHR31735:SF1">
    <property type="entry name" value="VACUOLAR MEMBRANE PROTEIN YPL162C"/>
    <property type="match status" value="1"/>
</dbReference>